<dbReference type="PANTHER" id="PTHR21838">
    <property type="entry name" value="COILED-COIL DOMAIN-CONTAINING PROTEIN 137"/>
    <property type="match status" value="1"/>
</dbReference>
<keyword evidence="1" id="KW-0175">Coiled coil</keyword>
<dbReference type="OrthoDB" id="5876637at2759"/>
<feature type="compositionally biased region" description="Polar residues" evidence="2">
    <location>
        <begin position="132"/>
        <end position="145"/>
    </location>
</feature>
<feature type="region of interest" description="Disordered" evidence="2">
    <location>
        <begin position="106"/>
        <end position="202"/>
    </location>
</feature>
<feature type="region of interest" description="Disordered" evidence="2">
    <location>
        <begin position="1"/>
        <end position="93"/>
    </location>
</feature>
<dbReference type="GO" id="GO:0005634">
    <property type="term" value="C:nucleus"/>
    <property type="evidence" value="ECO:0007669"/>
    <property type="project" value="TreeGrafter"/>
</dbReference>
<name>A0A0C3LVE4_9AGAM</name>
<feature type="coiled-coil region" evidence="1">
    <location>
        <begin position="207"/>
        <end position="234"/>
    </location>
</feature>
<evidence type="ECO:0000313" key="4">
    <source>
        <dbReference type="Proteomes" id="UP000054248"/>
    </source>
</evidence>
<dbReference type="HOGENOM" id="CLU_075896_0_0_1"/>
<accession>A0A0C3LVE4</accession>
<keyword evidence="4" id="KW-1185">Reference proteome</keyword>
<reference evidence="4" key="2">
    <citation type="submission" date="2015-01" db="EMBL/GenBank/DDBJ databases">
        <title>Evolutionary Origins and Diversification of the Mycorrhizal Mutualists.</title>
        <authorList>
            <consortium name="DOE Joint Genome Institute"/>
            <consortium name="Mycorrhizal Genomics Consortium"/>
            <person name="Kohler A."/>
            <person name="Kuo A."/>
            <person name="Nagy L.G."/>
            <person name="Floudas D."/>
            <person name="Copeland A."/>
            <person name="Barry K.W."/>
            <person name="Cichocki N."/>
            <person name="Veneault-Fourrey C."/>
            <person name="LaButti K."/>
            <person name="Lindquist E.A."/>
            <person name="Lipzen A."/>
            <person name="Lundell T."/>
            <person name="Morin E."/>
            <person name="Murat C."/>
            <person name="Riley R."/>
            <person name="Ohm R."/>
            <person name="Sun H."/>
            <person name="Tunlid A."/>
            <person name="Henrissat B."/>
            <person name="Grigoriev I.V."/>
            <person name="Hibbett D.S."/>
            <person name="Martin F."/>
        </authorList>
    </citation>
    <scope>NUCLEOTIDE SEQUENCE [LARGE SCALE GENOMIC DNA]</scope>
    <source>
        <strain evidence="4">MUT 4182</strain>
    </source>
</reference>
<feature type="compositionally biased region" description="Basic and acidic residues" evidence="2">
    <location>
        <begin position="10"/>
        <end position="33"/>
    </location>
</feature>
<dbReference type="PANTHER" id="PTHR21838:SF2">
    <property type="entry name" value="COILED-COIL DOMAIN-CONTAINING PROTEIN 137"/>
    <property type="match status" value="1"/>
</dbReference>
<feature type="compositionally biased region" description="Basic and acidic residues" evidence="2">
    <location>
        <begin position="154"/>
        <end position="167"/>
    </location>
</feature>
<dbReference type="EMBL" id="KN823044">
    <property type="protein sequence ID" value="KIO25332.1"/>
    <property type="molecule type" value="Genomic_DNA"/>
</dbReference>
<protein>
    <submittedName>
        <fullName evidence="3">Uncharacterized protein</fullName>
    </submittedName>
</protein>
<feature type="compositionally biased region" description="Low complexity" evidence="2">
    <location>
        <begin position="173"/>
        <end position="196"/>
    </location>
</feature>
<proteinExistence type="predicted"/>
<sequence>MPHKRLKQSARIERRNKLGFDRPPTKEKGDSMSKKMAWITNAEEMREQLKQLKRKREEEEEGIRPPKRSRGSAGDGEAGQPTAVKIKPGESMRDFNRRVEEEFKWKMQGVYKQASKGGGGKKRKAAKQDAQDNPTGSSITATTSAEAKPSTGKGKTEFERRVDRRSVNDVAEAPPTLTALPRGAAAAAGKSGKASAESQLPVSAVQKRMMEEEREKAIERYRELKRLKTQQKTRLDLV</sequence>
<evidence type="ECO:0000313" key="3">
    <source>
        <dbReference type="EMBL" id="KIO25332.1"/>
    </source>
</evidence>
<dbReference type="InterPro" id="IPR026680">
    <property type="entry name" value="CCDC137"/>
</dbReference>
<dbReference type="AlphaFoldDB" id="A0A0C3LVE4"/>
<evidence type="ECO:0000256" key="1">
    <source>
        <dbReference type="SAM" id="Coils"/>
    </source>
</evidence>
<dbReference type="Proteomes" id="UP000054248">
    <property type="component" value="Unassembled WGS sequence"/>
</dbReference>
<reference evidence="3 4" key="1">
    <citation type="submission" date="2014-04" db="EMBL/GenBank/DDBJ databases">
        <authorList>
            <consortium name="DOE Joint Genome Institute"/>
            <person name="Kuo A."/>
            <person name="Girlanda M."/>
            <person name="Perotto S."/>
            <person name="Kohler A."/>
            <person name="Nagy L.G."/>
            <person name="Floudas D."/>
            <person name="Copeland A."/>
            <person name="Barry K.W."/>
            <person name="Cichocki N."/>
            <person name="Veneault-Fourrey C."/>
            <person name="LaButti K."/>
            <person name="Lindquist E.A."/>
            <person name="Lipzen A."/>
            <person name="Lundell T."/>
            <person name="Morin E."/>
            <person name="Murat C."/>
            <person name="Sun H."/>
            <person name="Tunlid A."/>
            <person name="Henrissat B."/>
            <person name="Grigoriev I.V."/>
            <person name="Hibbett D.S."/>
            <person name="Martin F."/>
            <person name="Nordberg H.P."/>
            <person name="Cantor M.N."/>
            <person name="Hua S.X."/>
        </authorList>
    </citation>
    <scope>NUCLEOTIDE SEQUENCE [LARGE SCALE GENOMIC DNA]</scope>
    <source>
        <strain evidence="3 4">MUT 4182</strain>
    </source>
</reference>
<gene>
    <name evidence="3" type="ORF">M407DRAFT_25344</name>
</gene>
<evidence type="ECO:0000256" key="2">
    <source>
        <dbReference type="SAM" id="MobiDB-lite"/>
    </source>
</evidence>
<dbReference type="STRING" id="1051891.A0A0C3LVE4"/>
<organism evidence="3 4">
    <name type="scientific">Tulasnella calospora MUT 4182</name>
    <dbReference type="NCBI Taxonomy" id="1051891"/>
    <lineage>
        <taxon>Eukaryota</taxon>
        <taxon>Fungi</taxon>
        <taxon>Dikarya</taxon>
        <taxon>Basidiomycota</taxon>
        <taxon>Agaricomycotina</taxon>
        <taxon>Agaricomycetes</taxon>
        <taxon>Cantharellales</taxon>
        <taxon>Tulasnellaceae</taxon>
        <taxon>Tulasnella</taxon>
    </lineage>
</organism>